<accession>A0ABV0D639</accession>
<comment type="caution">
    <text evidence="1">The sequence shown here is derived from an EMBL/GenBank/DDBJ whole genome shotgun (WGS) entry which is preliminary data.</text>
</comment>
<protein>
    <submittedName>
        <fullName evidence="1">Uncharacterized protein</fullName>
    </submittedName>
</protein>
<name>A0ABV0D639_9GAMM</name>
<evidence type="ECO:0000313" key="2">
    <source>
        <dbReference type="Proteomes" id="UP001414441"/>
    </source>
</evidence>
<proteinExistence type="predicted"/>
<dbReference type="Proteomes" id="UP001414441">
    <property type="component" value="Unassembled WGS sequence"/>
</dbReference>
<dbReference type="RefSeq" id="WP_347163293.1">
    <property type="nucleotide sequence ID" value="NZ_JBDLOB010000005.1"/>
</dbReference>
<organism evidence="1 2">
    <name type="scientific">Psychrobacter proteolyticus</name>
    <dbReference type="NCBI Taxonomy" id="147825"/>
    <lineage>
        <taxon>Bacteria</taxon>
        <taxon>Pseudomonadati</taxon>
        <taxon>Pseudomonadota</taxon>
        <taxon>Gammaproteobacteria</taxon>
        <taxon>Moraxellales</taxon>
        <taxon>Moraxellaceae</taxon>
        <taxon>Psychrobacter</taxon>
    </lineage>
</organism>
<reference evidence="1 2" key="1">
    <citation type="submission" date="2024-05" db="EMBL/GenBank/DDBJ databases">
        <title>Genome sequencing of Marine Estuary Bacteria, Pseudoalteromonas distincta strain FA, Psychrobacter proteolyticus strain EA, and Shewanella baltica strain CA.</title>
        <authorList>
            <person name="Dieffenbach S.A."/>
            <person name="Maclea K.S."/>
        </authorList>
    </citation>
    <scope>NUCLEOTIDE SEQUENCE [LARGE SCALE GENOMIC DNA]</scope>
    <source>
        <strain evidence="1 2">EA</strain>
    </source>
</reference>
<sequence>MSCARLYNATNLPTAIIWSEVDRKVQVAQGQVIKEPCLWLFGYGNWAGPGSAMLVVAERSARGNVPALLNFLRT</sequence>
<evidence type="ECO:0000313" key="1">
    <source>
        <dbReference type="EMBL" id="MEN8626151.1"/>
    </source>
</evidence>
<gene>
    <name evidence="1" type="ORF">ABFV72_09015</name>
</gene>
<keyword evidence="2" id="KW-1185">Reference proteome</keyword>
<dbReference type="EMBL" id="JBDLOB010000005">
    <property type="protein sequence ID" value="MEN8626151.1"/>
    <property type="molecule type" value="Genomic_DNA"/>
</dbReference>